<dbReference type="PANTHER" id="PTHR42695:SF5">
    <property type="entry name" value="GLUTAMINE AMIDOTRANSFERASE YLR126C-RELATED"/>
    <property type="match status" value="1"/>
</dbReference>
<evidence type="ECO:0000259" key="1">
    <source>
        <dbReference type="Pfam" id="PF00117"/>
    </source>
</evidence>
<dbReference type="SUPFAM" id="SSF52317">
    <property type="entry name" value="Class I glutamine amidotransferase-like"/>
    <property type="match status" value="1"/>
</dbReference>
<accession>U3BJC8</accession>
<sequence>MKIGILTCGYVDPPLSDGYGQYADMIERSMSVVNQSLSFENYDAIKGDLPALDNCDGFILTGSVHNAYDDDPWIVDLAEWIRRCETRRKPLVGICFGHQLIARALGGKVVKSEKGWGLGSYAVNVIEQKRWMKLAIDSVRLLVSHQDQVVILPSGMRVIAHNEFCPNFMLAKDNHIFTVQGHPEFSVDFTARLVEKRKSIISDSHYRSAYEELDKTQDSALICHWIDEFFVYNQQHQDENRYSQVG</sequence>
<dbReference type="Pfam" id="PF00117">
    <property type="entry name" value="GATase"/>
    <property type="match status" value="1"/>
</dbReference>
<dbReference type="GO" id="GO:0016740">
    <property type="term" value="F:transferase activity"/>
    <property type="evidence" value="ECO:0007669"/>
    <property type="project" value="UniProtKB-KW"/>
</dbReference>
<keyword evidence="2" id="KW-0808">Transferase</keyword>
<dbReference type="Proteomes" id="UP000016570">
    <property type="component" value="Unassembled WGS sequence"/>
</dbReference>
<dbReference type="EMBL" id="BATJ01000005">
    <property type="protein sequence ID" value="GAD66753.1"/>
    <property type="molecule type" value="Genomic_DNA"/>
</dbReference>
<dbReference type="PANTHER" id="PTHR42695">
    <property type="entry name" value="GLUTAMINE AMIDOTRANSFERASE YLR126C-RELATED"/>
    <property type="match status" value="1"/>
</dbReference>
<dbReference type="AlphaFoldDB" id="U3BJC8"/>
<keyword evidence="3" id="KW-1185">Reference proteome</keyword>
<reference evidence="2 3" key="1">
    <citation type="submission" date="2013-09" db="EMBL/GenBank/DDBJ databases">
        <title>Whole genome shotgun sequence of Vibrio proteolyticus NBRC 13287.</title>
        <authorList>
            <person name="Isaki S."/>
            <person name="Hosoyama A."/>
            <person name="Numata M."/>
            <person name="Hashimoto M."/>
            <person name="Hosoyama Y."/>
            <person name="Tsuchikane K."/>
            <person name="Noguchi M."/>
            <person name="Hirakata S."/>
            <person name="Ichikawa N."/>
            <person name="Ohji S."/>
            <person name="Yamazoe A."/>
            <person name="Fujita N."/>
        </authorList>
    </citation>
    <scope>NUCLEOTIDE SEQUENCE [LARGE SCALE GENOMIC DNA]</scope>
    <source>
        <strain evidence="2 3">NBRC 13287</strain>
    </source>
</reference>
<organism evidence="2 3">
    <name type="scientific">Vibrio proteolyticus NBRC 13287</name>
    <dbReference type="NCBI Taxonomy" id="1219065"/>
    <lineage>
        <taxon>Bacteria</taxon>
        <taxon>Pseudomonadati</taxon>
        <taxon>Pseudomonadota</taxon>
        <taxon>Gammaproteobacteria</taxon>
        <taxon>Vibrionales</taxon>
        <taxon>Vibrionaceae</taxon>
        <taxon>Vibrio</taxon>
    </lineage>
</organism>
<dbReference type="InterPro" id="IPR017926">
    <property type="entry name" value="GATASE"/>
</dbReference>
<evidence type="ECO:0000313" key="3">
    <source>
        <dbReference type="Proteomes" id="UP000016570"/>
    </source>
</evidence>
<comment type="caution">
    <text evidence="2">The sequence shown here is derived from an EMBL/GenBank/DDBJ whole genome shotgun (WGS) entry which is preliminary data.</text>
</comment>
<dbReference type="GO" id="GO:0005829">
    <property type="term" value="C:cytosol"/>
    <property type="evidence" value="ECO:0007669"/>
    <property type="project" value="TreeGrafter"/>
</dbReference>
<proteinExistence type="predicted"/>
<gene>
    <name evidence="2" type="ORF">VPR01S_05_00480</name>
</gene>
<dbReference type="InterPro" id="IPR044992">
    <property type="entry name" value="ChyE-like"/>
</dbReference>
<dbReference type="PROSITE" id="PS51273">
    <property type="entry name" value="GATASE_TYPE_1"/>
    <property type="match status" value="1"/>
</dbReference>
<dbReference type="Gene3D" id="3.40.50.880">
    <property type="match status" value="1"/>
</dbReference>
<dbReference type="eggNOG" id="COG0518">
    <property type="taxonomic scope" value="Bacteria"/>
</dbReference>
<name>U3BJC8_VIBPR</name>
<dbReference type="RefSeq" id="WP_021704731.1">
    <property type="nucleotide sequence ID" value="NZ_BATJ01000005.1"/>
</dbReference>
<evidence type="ECO:0000313" key="2">
    <source>
        <dbReference type="EMBL" id="GAD66753.1"/>
    </source>
</evidence>
<protein>
    <submittedName>
        <fullName evidence="2">Putative amidotransferase</fullName>
    </submittedName>
</protein>
<feature type="domain" description="Glutamine amidotransferase" evidence="1">
    <location>
        <begin position="16"/>
        <end position="186"/>
    </location>
</feature>
<dbReference type="STRING" id="1219065.VPR01S_05_00480"/>
<dbReference type="CDD" id="cd01741">
    <property type="entry name" value="GATase1_1"/>
    <property type="match status" value="1"/>
</dbReference>
<dbReference type="InterPro" id="IPR029062">
    <property type="entry name" value="Class_I_gatase-like"/>
</dbReference>